<evidence type="ECO:0000313" key="3">
    <source>
        <dbReference type="Proteomes" id="UP001642484"/>
    </source>
</evidence>
<feature type="transmembrane region" description="Helical" evidence="1">
    <location>
        <begin position="391"/>
        <end position="415"/>
    </location>
</feature>
<feature type="transmembrane region" description="Helical" evidence="1">
    <location>
        <begin position="475"/>
        <end position="495"/>
    </location>
</feature>
<sequence length="568" mass="63717">MSFICYPMGVSGQSPTSHRGYSRLEQMNAINIDSDDLPSDTRKAQVVIVGRRPHITSHWASLWIFDDGMIWSVELSAVDRTSGARWVSNNYSMKLLVADVKEEGDHNSVRVRQQVRETMNRIWPSGSAETREFLFFIDAVLSTDDPKQEFQTEMDCIWPTISETDVKCMAKVLLLTFGHFAGLQEDSASKMAGAADFLWPQVDFQATKEAFERAIHSGEPHKNLKNTIERALESSYLHWPDLSNKQRERIEHFFGHLVDTVQSGEECRKCFREALDILWQVDPSCSRRLAERLLLKYLDDFGYEILDTDGPISLRTSLSALRKAAEENPMIGSRYDLLFNNCQLYLIHLLYVQYDVDGTRLPWNIGALVAGPVMLFMEVVFIAVFSRLSQLRMPVLTCCFALSWIAVEVCFAFVYALRTNSGLFAVLGATILTFLWVVFPSTSVLLLLPSLSLMWDLTVVMLAGTANRVHRDGGLILLNTSITALCSGACFLILWHCGWPIESFLDTFIQVGLLVLMTFLMYLLLRCWIALANCGPCGAITAIVILVICSLPVSPQALCAAGIGCNAE</sequence>
<reference evidence="2 3" key="1">
    <citation type="submission" date="2024-02" db="EMBL/GenBank/DDBJ databases">
        <authorList>
            <person name="Chen Y."/>
            <person name="Shah S."/>
            <person name="Dougan E. K."/>
            <person name="Thang M."/>
            <person name="Chan C."/>
        </authorList>
    </citation>
    <scope>NUCLEOTIDE SEQUENCE [LARGE SCALE GENOMIC DNA]</scope>
</reference>
<name>A0ABP0IS40_9DINO</name>
<keyword evidence="3" id="KW-1185">Reference proteome</keyword>
<proteinExistence type="predicted"/>
<protein>
    <submittedName>
        <fullName evidence="2">Uncharacterized protein</fullName>
    </submittedName>
</protein>
<gene>
    <name evidence="2" type="ORF">CCMP2556_LOCUS8057</name>
</gene>
<organism evidence="2 3">
    <name type="scientific">Durusdinium trenchii</name>
    <dbReference type="NCBI Taxonomy" id="1381693"/>
    <lineage>
        <taxon>Eukaryota</taxon>
        <taxon>Sar</taxon>
        <taxon>Alveolata</taxon>
        <taxon>Dinophyceae</taxon>
        <taxon>Suessiales</taxon>
        <taxon>Symbiodiniaceae</taxon>
        <taxon>Durusdinium</taxon>
    </lineage>
</organism>
<feature type="transmembrane region" description="Helical" evidence="1">
    <location>
        <begin position="365"/>
        <end position="385"/>
    </location>
</feature>
<comment type="caution">
    <text evidence="2">The sequence shown here is derived from an EMBL/GenBank/DDBJ whole genome shotgun (WGS) entry which is preliminary data.</text>
</comment>
<dbReference type="Proteomes" id="UP001642484">
    <property type="component" value="Unassembled WGS sequence"/>
</dbReference>
<feature type="transmembrane region" description="Helical" evidence="1">
    <location>
        <begin position="532"/>
        <end position="553"/>
    </location>
</feature>
<keyword evidence="1" id="KW-0472">Membrane</keyword>
<accession>A0ABP0IS40</accession>
<dbReference type="EMBL" id="CAXAMN010003625">
    <property type="protein sequence ID" value="CAK9005405.1"/>
    <property type="molecule type" value="Genomic_DNA"/>
</dbReference>
<evidence type="ECO:0000256" key="1">
    <source>
        <dbReference type="SAM" id="Phobius"/>
    </source>
</evidence>
<feature type="transmembrane region" description="Helical" evidence="1">
    <location>
        <begin position="507"/>
        <end position="525"/>
    </location>
</feature>
<evidence type="ECO:0000313" key="2">
    <source>
        <dbReference type="EMBL" id="CAK9005405.1"/>
    </source>
</evidence>
<keyword evidence="1" id="KW-0812">Transmembrane</keyword>
<keyword evidence="1" id="KW-1133">Transmembrane helix</keyword>